<keyword evidence="5" id="KW-1185">Reference proteome</keyword>
<comment type="similarity">
    <text evidence="1">Belongs to the PPR family. PCMP-H subfamily.</text>
</comment>
<evidence type="ECO:0000313" key="5">
    <source>
        <dbReference type="Proteomes" id="UP000290289"/>
    </source>
</evidence>
<feature type="repeat" description="PPR" evidence="3">
    <location>
        <begin position="263"/>
        <end position="297"/>
    </location>
</feature>
<evidence type="ECO:0000256" key="1">
    <source>
        <dbReference type="ARBA" id="ARBA00006643"/>
    </source>
</evidence>
<dbReference type="NCBIfam" id="TIGR00756">
    <property type="entry name" value="PPR"/>
    <property type="match status" value="1"/>
</dbReference>
<dbReference type="GO" id="GO:0009451">
    <property type="term" value="P:RNA modification"/>
    <property type="evidence" value="ECO:0007669"/>
    <property type="project" value="InterPro"/>
</dbReference>
<dbReference type="Proteomes" id="UP000290289">
    <property type="component" value="Chromosome 17"/>
</dbReference>
<accession>A0A498HCQ2</accession>
<gene>
    <name evidence="4" type="ORF">DVH24_030863</name>
</gene>
<dbReference type="FunFam" id="1.25.40.10:FF:000073">
    <property type="entry name" value="Pentatricopeptide repeat-containing protein chloroplastic"/>
    <property type="match status" value="1"/>
</dbReference>
<dbReference type="AlphaFoldDB" id="A0A498HCQ2"/>
<comment type="caution">
    <text evidence="4">The sequence shown here is derived from an EMBL/GenBank/DDBJ whole genome shotgun (WGS) entry which is preliminary data.</text>
</comment>
<dbReference type="InterPro" id="IPR011990">
    <property type="entry name" value="TPR-like_helical_dom_sf"/>
</dbReference>
<reference evidence="4 5" key="1">
    <citation type="submission" date="2018-10" db="EMBL/GenBank/DDBJ databases">
        <title>A high-quality apple genome assembly.</title>
        <authorList>
            <person name="Hu J."/>
        </authorList>
    </citation>
    <scope>NUCLEOTIDE SEQUENCE [LARGE SCALE GENOMIC DNA]</scope>
    <source>
        <strain evidence="5">cv. HFTH1</strain>
        <tissue evidence="4">Young leaf</tissue>
    </source>
</reference>
<keyword evidence="2" id="KW-0677">Repeat</keyword>
<dbReference type="Pfam" id="PF01535">
    <property type="entry name" value="PPR"/>
    <property type="match status" value="2"/>
</dbReference>
<dbReference type="PROSITE" id="PS51375">
    <property type="entry name" value="PPR"/>
    <property type="match status" value="2"/>
</dbReference>
<dbReference type="STRING" id="3750.A0A498HCQ2"/>
<dbReference type="PANTHER" id="PTHR47926:SF347">
    <property type="entry name" value="PENTATRICOPEPTIDE REPEAT-CONTAINING PROTEIN"/>
    <property type="match status" value="1"/>
</dbReference>
<sequence>MGKSFFYSLLNTLHIPSPRFLSSATSKVVGDSTTPAAATEQFTNLCSKGHIKQAFEGFKSQIWSDPSLFSHLLKACIPSKSLSLAKQLHSLIVTSGCSADKFVSNHLLNLYSKVGDLDAALTLFGHLPRRNTMSCNILINGYVQKGDLESAQKVFDEMPERNVATWNAMVTGLTQFEFNEEGQGLFSEMHELGFLPDEYTLGSVLRGCAGLRTLCAGRQVHAYVIKCGFEFNLVVGSSLAHMYMKSGSLVEGEKVITSMPIRSVVAWNTIIAGKAQNGHLEGVLDQYNLMKIAGFRPDKVTFVSVISSCAELATLGQGQQIHAEAIKAGACTVVAVISSLIKINLISCGPLAHVSDIKLIRTDTTLDLSQKAEKGMLYLNGESQVLTRMSGSPGFLAGMGETCRRTLKLVAGGDEREAEKVMIELPQNC</sequence>
<evidence type="ECO:0000256" key="2">
    <source>
        <dbReference type="ARBA" id="ARBA00022737"/>
    </source>
</evidence>
<protein>
    <recommendedName>
        <fullName evidence="6">Pentatricopeptide repeat-containing protein</fullName>
    </recommendedName>
</protein>
<evidence type="ECO:0000313" key="4">
    <source>
        <dbReference type="EMBL" id="RXH68530.1"/>
    </source>
</evidence>
<organism evidence="4 5">
    <name type="scientific">Malus domestica</name>
    <name type="common">Apple</name>
    <name type="synonym">Pyrus malus</name>
    <dbReference type="NCBI Taxonomy" id="3750"/>
    <lineage>
        <taxon>Eukaryota</taxon>
        <taxon>Viridiplantae</taxon>
        <taxon>Streptophyta</taxon>
        <taxon>Embryophyta</taxon>
        <taxon>Tracheophyta</taxon>
        <taxon>Spermatophyta</taxon>
        <taxon>Magnoliopsida</taxon>
        <taxon>eudicotyledons</taxon>
        <taxon>Gunneridae</taxon>
        <taxon>Pentapetalae</taxon>
        <taxon>rosids</taxon>
        <taxon>fabids</taxon>
        <taxon>Rosales</taxon>
        <taxon>Rosaceae</taxon>
        <taxon>Amygdaloideae</taxon>
        <taxon>Maleae</taxon>
        <taxon>Malus</taxon>
    </lineage>
</organism>
<dbReference type="InterPro" id="IPR046960">
    <property type="entry name" value="PPR_At4g14850-like_plant"/>
</dbReference>
<dbReference type="InterPro" id="IPR002885">
    <property type="entry name" value="PPR_rpt"/>
</dbReference>
<dbReference type="GO" id="GO:0003723">
    <property type="term" value="F:RNA binding"/>
    <property type="evidence" value="ECO:0007669"/>
    <property type="project" value="InterPro"/>
</dbReference>
<feature type="repeat" description="PPR" evidence="3">
    <location>
        <begin position="131"/>
        <end position="165"/>
    </location>
</feature>
<dbReference type="FunFam" id="1.25.40.10:FF:000442">
    <property type="entry name" value="Pentatricopeptide repeat-containing protein At3g49710"/>
    <property type="match status" value="1"/>
</dbReference>
<evidence type="ECO:0000256" key="3">
    <source>
        <dbReference type="PROSITE-ProRule" id="PRU00708"/>
    </source>
</evidence>
<evidence type="ECO:0008006" key="6">
    <source>
        <dbReference type="Google" id="ProtNLM"/>
    </source>
</evidence>
<name>A0A498HCQ2_MALDO</name>
<dbReference type="EMBL" id="RDQH01000343">
    <property type="protein sequence ID" value="RXH68530.1"/>
    <property type="molecule type" value="Genomic_DNA"/>
</dbReference>
<dbReference type="Gene3D" id="1.25.40.10">
    <property type="entry name" value="Tetratricopeptide repeat domain"/>
    <property type="match status" value="3"/>
</dbReference>
<dbReference type="PANTHER" id="PTHR47926">
    <property type="entry name" value="PENTATRICOPEPTIDE REPEAT-CONTAINING PROTEIN"/>
    <property type="match status" value="1"/>
</dbReference>
<proteinExistence type="inferred from homology"/>
<dbReference type="Pfam" id="PF13041">
    <property type="entry name" value="PPR_2"/>
    <property type="match status" value="2"/>
</dbReference>